<name>A0A165G5G0_9NEIS</name>
<comment type="cofactor">
    <cofactor evidence="7">
        <name>Zn(2+)</name>
        <dbReference type="ChEBI" id="CHEBI:29105"/>
    </cofactor>
</comment>
<feature type="binding site" evidence="7">
    <location>
        <position position="67"/>
    </location>
    <ligand>
        <name>Zn(2+)</name>
        <dbReference type="ChEBI" id="CHEBI:29105"/>
        <note>catalytic</note>
    </ligand>
</feature>
<reference evidence="10" key="1">
    <citation type="submission" date="2016-01" db="EMBL/GenBank/DDBJ databases">
        <title>Draft genome of Chromobacterium sp. F49.</title>
        <authorList>
            <person name="Hong K.W."/>
        </authorList>
    </citation>
    <scope>NUCLEOTIDE SEQUENCE [LARGE SCALE GENOMIC DNA]</scope>
    <source>
        <strain evidence="10">CN10</strain>
    </source>
</reference>
<keyword evidence="10" id="KW-1185">Reference proteome</keyword>
<dbReference type="OrthoDB" id="277121at2"/>
<dbReference type="GO" id="GO:0016811">
    <property type="term" value="F:hydrolase activity, acting on carbon-nitrogen (but not peptide) bonds, in linear amides"/>
    <property type="evidence" value="ECO:0007669"/>
    <property type="project" value="InterPro"/>
</dbReference>
<feature type="transmembrane region" description="Helical" evidence="8">
    <location>
        <begin position="103"/>
        <end position="122"/>
    </location>
</feature>
<comment type="subcellular location">
    <subcellularLocation>
        <location evidence="1">Membrane</location>
        <topology evidence="1">Multi-pass membrane protein</topology>
    </subcellularLocation>
</comment>
<dbReference type="STRING" id="1452487.AVW16_05170"/>
<keyword evidence="3" id="KW-0378">Hydrolase</keyword>
<evidence type="ECO:0000256" key="8">
    <source>
        <dbReference type="SAM" id="Phobius"/>
    </source>
</evidence>
<dbReference type="Proteomes" id="UP000076625">
    <property type="component" value="Unassembled WGS sequence"/>
</dbReference>
<sequence>MSDVDLYCERLAAGLWAEPVNTLSNLAFLAAAVWLWRRADAAGAWRARGRVLAGLAALIGAGSFVFHLTGAGWAEWLDVLPILLFQLTFIAAYARGVAGWPRVAVAAALLVFVAAGVVASGFPAWLNGSLGYLPALAVLVAMFAAERDAGRAGARDLGAAAALFVVSLALRSVDNAWCAAWPLGTHFAWHGLNAVVLARAGAGLLASGRAASGGGSILGYGKT</sequence>
<keyword evidence="6" id="KW-0479">Metal-binding</keyword>
<evidence type="ECO:0000313" key="10">
    <source>
        <dbReference type="Proteomes" id="UP000076625"/>
    </source>
</evidence>
<evidence type="ECO:0000256" key="1">
    <source>
        <dbReference type="ARBA" id="ARBA00004141"/>
    </source>
</evidence>
<dbReference type="GO" id="GO:0016020">
    <property type="term" value="C:membrane"/>
    <property type="evidence" value="ECO:0007669"/>
    <property type="project" value="UniProtKB-SubCell"/>
</dbReference>
<feature type="transmembrane region" description="Helical" evidence="8">
    <location>
        <begin position="20"/>
        <end position="39"/>
    </location>
</feature>
<dbReference type="AlphaFoldDB" id="A0A165G5G0"/>
<evidence type="ECO:0000256" key="2">
    <source>
        <dbReference type="ARBA" id="ARBA00022692"/>
    </source>
</evidence>
<dbReference type="GO" id="GO:0046872">
    <property type="term" value="F:metal ion binding"/>
    <property type="evidence" value="ECO:0007669"/>
    <property type="project" value="UniProtKB-KW"/>
</dbReference>
<gene>
    <name evidence="9" type="ORF">AVW16_05170</name>
</gene>
<feature type="binding site" evidence="7">
    <location>
        <position position="186"/>
    </location>
    <ligand>
        <name>Zn(2+)</name>
        <dbReference type="ChEBI" id="CHEBI:29105"/>
        <note>catalytic</note>
    </ligand>
</feature>
<evidence type="ECO:0000256" key="7">
    <source>
        <dbReference type="PIRSR" id="PIRSR608901-2"/>
    </source>
</evidence>
<evidence type="ECO:0000256" key="5">
    <source>
        <dbReference type="ARBA" id="ARBA00023136"/>
    </source>
</evidence>
<keyword evidence="5 8" id="KW-0472">Membrane</keyword>
<organism evidence="9 10">
    <name type="scientific">Crenobacter luteus</name>
    <dbReference type="NCBI Taxonomy" id="1452487"/>
    <lineage>
        <taxon>Bacteria</taxon>
        <taxon>Pseudomonadati</taxon>
        <taxon>Pseudomonadota</taxon>
        <taxon>Betaproteobacteria</taxon>
        <taxon>Neisseriales</taxon>
        <taxon>Neisseriaceae</taxon>
        <taxon>Crenobacter</taxon>
    </lineage>
</organism>
<evidence type="ECO:0000256" key="6">
    <source>
        <dbReference type="PIRSR" id="PIRSR608901-1"/>
    </source>
</evidence>
<feature type="transmembrane region" description="Helical" evidence="8">
    <location>
        <begin position="79"/>
        <end position="96"/>
    </location>
</feature>
<protein>
    <recommendedName>
        <fullName evidence="11">Ceramidase</fullName>
    </recommendedName>
</protein>
<feature type="transmembrane region" description="Helical" evidence="8">
    <location>
        <begin position="51"/>
        <end position="73"/>
    </location>
</feature>
<evidence type="ECO:0008006" key="11">
    <source>
        <dbReference type="Google" id="ProtNLM"/>
    </source>
</evidence>
<evidence type="ECO:0000313" key="9">
    <source>
        <dbReference type="EMBL" id="KZE35162.1"/>
    </source>
</evidence>
<dbReference type="GO" id="GO:0006672">
    <property type="term" value="P:ceramide metabolic process"/>
    <property type="evidence" value="ECO:0007669"/>
    <property type="project" value="InterPro"/>
</dbReference>
<feature type="binding site" evidence="6">
    <location>
        <position position="18"/>
    </location>
    <ligand>
        <name>Ca(2+)</name>
        <dbReference type="ChEBI" id="CHEBI:29108"/>
    </ligand>
</feature>
<proteinExistence type="predicted"/>
<keyword evidence="4 8" id="KW-1133">Transmembrane helix</keyword>
<dbReference type="Pfam" id="PF05875">
    <property type="entry name" value="Ceramidase"/>
    <property type="match status" value="1"/>
</dbReference>
<keyword evidence="7" id="KW-0862">Zinc</keyword>
<feature type="binding site" evidence="7">
    <location>
        <position position="190"/>
    </location>
    <ligand>
        <name>Zn(2+)</name>
        <dbReference type="ChEBI" id="CHEBI:29105"/>
        <note>catalytic</note>
    </ligand>
</feature>
<comment type="caution">
    <text evidence="9">The sequence shown here is derived from an EMBL/GenBank/DDBJ whole genome shotgun (WGS) entry which is preliminary data.</text>
</comment>
<dbReference type="InterPro" id="IPR008901">
    <property type="entry name" value="ACER"/>
</dbReference>
<dbReference type="RefSeq" id="WP_066609625.1">
    <property type="nucleotide sequence ID" value="NZ_LQQU01000003.1"/>
</dbReference>
<accession>A0A165G5G0</accession>
<dbReference type="EMBL" id="LQQU01000003">
    <property type="protein sequence ID" value="KZE35162.1"/>
    <property type="molecule type" value="Genomic_DNA"/>
</dbReference>
<keyword evidence="6" id="KW-0106">Calcium</keyword>
<evidence type="ECO:0000256" key="3">
    <source>
        <dbReference type="ARBA" id="ARBA00022801"/>
    </source>
</evidence>
<evidence type="ECO:0000256" key="4">
    <source>
        <dbReference type="ARBA" id="ARBA00022989"/>
    </source>
</evidence>
<keyword evidence="2 8" id="KW-0812">Transmembrane</keyword>